<keyword evidence="3" id="KW-1185">Reference proteome</keyword>
<protein>
    <submittedName>
        <fullName evidence="2">Uncharacterized protein</fullName>
    </submittedName>
</protein>
<dbReference type="RefSeq" id="WP_200463591.1">
    <property type="nucleotide sequence ID" value="NZ_JAENRR010000005.1"/>
</dbReference>
<proteinExistence type="predicted"/>
<organism evidence="2 3">
    <name type="scientific">Carboxylicivirga marina</name>
    <dbReference type="NCBI Taxonomy" id="2800988"/>
    <lineage>
        <taxon>Bacteria</taxon>
        <taxon>Pseudomonadati</taxon>
        <taxon>Bacteroidota</taxon>
        <taxon>Bacteroidia</taxon>
        <taxon>Marinilabiliales</taxon>
        <taxon>Marinilabiliaceae</taxon>
        <taxon>Carboxylicivirga</taxon>
    </lineage>
</organism>
<gene>
    <name evidence="2" type="ORF">JIV24_03350</name>
</gene>
<feature type="coiled-coil region" evidence="1">
    <location>
        <begin position="133"/>
        <end position="170"/>
    </location>
</feature>
<name>A0ABS1HFC1_9BACT</name>
<accession>A0ABS1HFC1</accession>
<sequence>MSNPKSNSELAILERSQNAFTNIDNQPSVASTMAEFGYDASAMDVGKAIYAEARLQYDVSHQEAMESKEAYRLFSENKEKINVHYRMLRKKAKVVYQDEPLMLQKLQVSGDAPEAYLNLLESVQQYCSVFVASEEVQQELARLKVTMAEVEETQADIKALQASRAGYIKERGEAQHATQLKDEAMARLDKWMRKFYAVAKIAFEDQPQLLETLGLVVKR</sequence>
<dbReference type="Proteomes" id="UP000605676">
    <property type="component" value="Unassembled WGS sequence"/>
</dbReference>
<dbReference type="EMBL" id="JAENRR010000005">
    <property type="protein sequence ID" value="MBK3516362.1"/>
    <property type="molecule type" value="Genomic_DNA"/>
</dbReference>
<keyword evidence="1" id="KW-0175">Coiled coil</keyword>
<evidence type="ECO:0000313" key="3">
    <source>
        <dbReference type="Proteomes" id="UP000605676"/>
    </source>
</evidence>
<comment type="caution">
    <text evidence="2">The sequence shown here is derived from an EMBL/GenBank/DDBJ whole genome shotgun (WGS) entry which is preliminary data.</text>
</comment>
<evidence type="ECO:0000313" key="2">
    <source>
        <dbReference type="EMBL" id="MBK3516362.1"/>
    </source>
</evidence>
<reference evidence="2 3" key="1">
    <citation type="submission" date="2021-01" db="EMBL/GenBank/DDBJ databases">
        <title>Carboxyliciviraga sp.nov., isolated from coastal sediments.</title>
        <authorList>
            <person name="Lu D."/>
            <person name="Zhang T."/>
        </authorList>
    </citation>
    <scope>NUCLEOTIDE SEQUENCE [LARGE SCALE GENOMIC DNA]</scope>
    <source>
        <strain evidence="2 3">N1Y132</strain>
    </source>
</reference>
<evidence type="ECO:0000256" key="1">
    <source>
        <dbReference type="SAM" id="Coils"/>
    </source>
</evidence>